<dbReference type="Pfam" id="PF01497">
    <property type="entry name" value="Peripla_BP_2"/>
    <property type="match status" value="1"/>
</dbReference>
<evidence type="ECO:0000313" key="2">
    <source>
        <dbReference type="EMBL" id="NMC63824.1"/>
    </source>
</evidence>
<dbReference type="PANTHER" id="PTHR42860:SF1">
    <property type="entry name" value="VITAMIN B12-BINDING PROTEIN"/>
    <property type="match status" value="1"/>
</dbReference>
<accession>A0A7X9IL67</accession>
<dbReference type="Proteomes" id="UP000524246">
    <property type="component" value="Unassembled WGS sequence"/>
</dbReference>
<dbReference type="InterPro" id="IPR002491">
    <property type="entry name" value="ABC_transptr_periplasmic_BD"/>
</dbReference>
<sequence>MRIISLDPALTEMLYYFGKDEELVGVSFRCNYPRIPKDMPRVTEFHGKAYIEPVQSVIADNLSSDYLLLDKLKALQPDVVLAVVPNMDDDPEIINHIRECLNEYVGFPVRLLAFHPRNLLRVLEMFEELGKFFKAADKGHNLAQKIKAQFMTWGDNFYERTKNKKVTFIAGMNPFLVAGYWIADIIRYASALPQTVRGDFGHAEVSWDEIKSFRPDVIIVAPQGYSLNDSKRSFLDLEKLPGWESIPAVKRGEVFFADGDEHFYKATPNLIESGGMIFSAIAGFDSGYICERDSMYRLRFLEMNRHKL</sequence>
<evidence type="ECO:0000313" key="3">
    <source>
        <dbReference type="Proteomes" id="UP000524246"/>
    </source>
</evidence>
<dbReference type="PANTHER" id="PTHR42860">
    <property type="entry name" value="VITAMIN B12-BINDING PROTEIN"/>
    <property type="match status" value="1"/>
</dbReference>
<gene>
    <name evidence="2" type="ORF">GYA55_11730</name>
</gene>
<feature type="domain" description="Fe/B12 periplasmic-binding" evidence="1">
    <location>
        <begin position="2"/>
        <end position="288"/>
    </location>
</feature>
<name>A0A7X9IL67_9DELT</name>
<proteinExistence type="predicted"/>
<protein>
    <submittedName>
        <fullName evidence="2">ABC transporter substrate-binding protein</fullName>
    </submittedName>
</protein>
<dbReference type="Gene3D" id="3.40.50.1980">
    <property type="entry name" value="Nitrogenase molybdenum iron protein domain"/>
    <property type="match status" value="2"/>
</dbReference>
<comment type="caution">
    <text evidence="2">The sequence shown here is derived from an EMBL/GenBank/DDBJ whole genome shotgun (WGS) entry which is preliminary data.</text>
</comment>
<reference evidence="2 3" key="1">
    <citation type="journal article" date="2020" name="Biotechnol. Biofuels">
        <title>New insights from the biogas microbiome by comprehensive genome-resolved metagenomics of nearly 1600 species originating from multiple anaerobic digesters.</title>
        <authorList>
            <person name="Campanaro S."/>
            <person name="Treu L."/>
            <person name="Rodriguez-R L.M."/>
            <person name="Kovalovszki A."/>
            <person name="Ziels R.M."/>
            <person name="Maus I."/>
            <person name="Zhu X."/>
            <person name="Kougias P.G."/>
            <person name="Basile A."/>
            <person name="Luo G."/>
            <person name="Schluter A."/>
            <person name="Konstantinidis K.T."/>
            <person name="Angelidaki I."/>
        </authorList>
    </citation>
    <scope>NUCLEOTIDE SEQUENCE [LARGE SCALE GENOMIC DNA]</scope>
    <source>
        <strain evidence="2">AS27yjCOA_65</strain>
    </source>
</reference>
<organism evidence="2 3">
    <name type="scientific">SAR324 cluster bacterium</name>
    <dbReference type="NCBI Taxonomy" id="2024889"/>
    <lineage>
        <taxon>Bacteria</taxon>
        <taxon>Deltaproteobacteria</taxon>
        <taxon>SAR324 cluster</taxon>
    </lineage>
</organism>
<dbReference type="PROSITE" id="PS50983">
    <property type="entry name" value="FE_B12_PBP"/>
    <property type="match status" value="1"/>
</dbReference>
<evidence type="ECO:0000259" key="1">
    <source>
        <dbReference type="PROSITE" id="PS50983"/>
    </source>
</evidence>
<dbReference type="SUPFAM" id="SSF53807">
    <property type="entry name" value="Helical backbone' metal receptor"/>
    <property type="match status" value="1"/>
</dbReference>
<dbReference type="InterPro" id="IPR051030">
    <property type="entry name" value="Vitamin_B12-ABC_binding"/>
</dbReference>
<dbReference type="AlphaFoldDB" id="A0A7X9IL67"/>
<dbReference type="EMBL" id="JAAZON010000533">
    <property type="protein sequence ID" value="NMC63824.1"/>
    <property type="molecule type" value="Genomic_DNA"/>
</dbReference>